<dbReference type="GO" id="GO:0046872">
    <property type="term" value="F:metal ion binding"/>
    <property type="evidence" value="ECO:0007669"/>
    <property type="project" value="UniProtKB-KW"/>
</dbReference>
<accession>A0A849T2R5</accession>
<name>A0A849T2R5_UNCEI</name>
<evidence type="ECO:0000313" key="9">
    <source>
        <dbReference type="Proteomes" id="UP000580839"/>
    </source>
</evidence>
<dbReference type="GO" id="GO:0016868">
    <property type="term" value="F:intramolecular phosphotransferase activity"/>
    <property type="evidence" value="ECO:0007669"/>
    <property type="project" value="InterPro"/>
</dbReference>
<feature type="non-terminal residue" evidence="8">
    <location>
        <position position="68"/>
    </location>
</feature>
<keyword evidence="3" id="KW-0597">Phosphoprotein</keyword>
<dbReference type="PANTHER" id="PTHR43771">
    <property type="entry name" value="PHOSPHOMANNOMUTASE"/>
    <property type="match status" value="1"/>
</dbReference>
<evidence type="ECO:0000256" key="3">
    <source>
        <dbReference type="ARBA" id="ARBA00022553"/>
    </source>
</evidence>
<dbReference type="SUPFAM" id="SSF53738">
    <property type="entry name" value="Phosphoglucomutase, first 3 domains"/>
    <property type="match status" value="1"/>
</dbReference>
<dbReference type="EMBL" id="JABFRW010000204">
    <property type="protein sequence ID" value="NOT35579.1"/>
    <property type="molecule type" value="Genomic_DNA"/>
</dbReference>
<protein>
    <submittedName>
        <fullName evidence="8">Phosphomannomutase</fullName>
    </submittedName>
</protein>
<reference evidence="8 9" key="1">
    <citation type="submission" date="2020-04" db="EMBL/GenBank/DDBJ databases">
        <title>Metagenomic profiling of ammonia- and methane-oxidizing microorganisms in a Dutch drinking water treatment plant.</title>
        <authorList>
            <person name="Poghosyan L."/>
            <person name="Leucker S."/>
        </authorList>
    </citation>
    <scope>NUCLEOTIDE SEQUENCE [LARGE SCALE GENOMIC DNA]</scope>
    <source>
        <strain evidence="8">S-RSF-IL-03</strain>
    </source>
</reference>
<keyword evidence="5" id="KW-0460">Magnesium</keyword>
<comment type="caution">
    <text evidence="8">The sequence shown here is derived from an EMBL/GenBank/DDBJ whole genome shotgun (WGS) entry which is preliminary data.</text>
</comment>
<dbReference type="Gene3D" id="3.40.120.10">
    <property type="entry name" value="Alpha-D-Glucose-1,6-Bisphosphate, subunit A, domain 3"/>
    <property type="match status" value="1"/>
</dbReference>
<comment type="similarity">
    <text evidence="2">Belongs to the phosphohexose mutase family.</text>
</comment>
<organism evidence="8 9">
    <name type="scientific">Eiseniibacteriota bacterium</name>
    <dbReference type="NCBI Taxonomy" id="2212470"/>
    <lineage>
        <taxon>Bacteria</taxon>
        <taxon>Candidatus Eiseniibacteriota</taxon>
    </lineage>
</organism>
<proteinExistence type="inferred from homology"/>
<evidence type="ECO:0000256" key="2">
    <source>
        <dbReference type="ARBA" id="ARBA00010231"/>
    </source>
</evidence>
<gene>
    <name evidence="8" type="ORF">HOP12_15650</name>
</gene>
<dbReference type="Proteomes" id="UP000580839">
    <property type="component" value="Unassembled WGS sequence"/>
</dbReference>
<dbReference type="PANTHER" id="PTHR43771:SF1">
    <property type="entry name" value="PHOSPHOMANNOMUTASE"/>
    <property type="match status" value="1"/>
</dbReference>
<feature type="domain" description="Alpha-D-phosphohexomutase alpha/beta/alpha" evidence="7">
    <location>
        <begin position="5"/>
        <end position="67"/>
    </location>
</feature>
<comment type="cofactor">
    <cofactor evidence="1">
        <name>Mg(2+)</name>
        <dbReference type="ChEBI" id="CHEBI:18420"/>
    </cofactor>
</comment>
<dbReference type="InterPro" id="IPR005844">
    <property type="entry name" value="A-D-PHexomutase_a/b/a-I"/>
</dbReference>
<keyword evidence="4" id="KW-0479">Metal-binding</keyword>
<dbReference type="InterPro" id="IPR016055">
    <property type="entry name" value="A-D-PHexomutase_a/b/a-I/II/III"/>
</dbReference>
<evidence type="ECO:0000256" key="4">
    <source>
        <dbReference type="ARBA" id="ARBA00022723"/>
    </source>
</evidence>
<evidence type="ECO:0000313" key="8">
    <source>
        <dbReference type="EMBL" id="NOT35579.1"/>
    </source>
</evidence>
<evidence type="ECO:0000256" key="5">
    <source>
        <dbReference type="ARBA" id="ARBA00022842"/>
    </source>
</evidence>
<keyword evidence="6" id="KW-0413">Isomerase</keyword>
<evidence type="ECO:0000256" key="1">
    <source>
        <dbReference type="ARBA" id="ARBA00001946"/>
    </source>
</evidence>
<dbReference type="GO" id="GO:0005975">
    <property type="term" value="P:carbohydrate metabolic process"/>
    <property type="evidence" value="ECO:0007669"/>
    <property type="project" value="InterPro"/>
</dbReference>
<sequence length="68" mass="7464">MIPRHIFREYDIRGLHATELSDETGEAIGRAFGTVVRREGGRRVALGRDVRPSSERLGAAVERGFAAA</sequence>
<dbReference type="Pfam" id="PF02878">
    <property type="entry name" value="PGM_PMM_I"/>
    <property type="match status" value="1"/>
</dbReference>
<dbReference type="AlphaFoldDB" id="A0A849T2R5"/>
<evidence type="ECO:0000259" key="7">
    <source>
        <dbReference type="Pfam" id="PF02878"/>
    </source>
</evidence>
<evidence type="ECO:0000256" key="6">
    <source>
        <dbReference type="ARBA" id="ARBA00023235"/>
    </source>
</evidence>